<protein>
    <submittedName>
        <fullName evidence="13">Mitochondrial carrier</fullName>
    </submittedName>
</protein>
<accession>A0A6A6HBB4</accession>
<dbReference type="OrthoDB" id="2382881at2759"/>
<dbReference type="InterPro" id="IPR023395">
    <property type="entry name" value="MCP_dom_sf"/>
</dbReference>
<comment type="similarity">
    <text evidence="2 11">Belongs to the mitochondrial carrier (TC 2.A.29) family.</text>
</comment>
<evidence type="ECO:0000256" key="8">
    <source>
        <dbReference type="ARBA" id="ARBA00023128"/>
    </source>
</evidence>
<keyword evidence="14" id="KW-1185">Reference proteome</keyword>
<dbReference type="InterPro" id="IPR018108">
    <property type="entry name" value="MCP_transmembrane"/>
</dbReference>
<name>A0A6A6HBB4_VIRVR</name>
<keyword evidence="4 10" id="KW-0812">Transmembrane</keyword>
<feature type="region of interest" description="Disordered" evidence="12">
    <location>
        <begin position="1"/>
        <end position="25"/>
    </location>
</feature>
<dbReference type="PROSITE" id="PS50920">
    <property type="entry name" value="SOLCAR"/>
    <property type="match status" value="3"/>
</dbReference>
<keyword evidence="7" id="KW-1133">Transmembrane helix</keyword>
<proteinExistence type="inferred from homology"/>
<evidence type="ECO:0000256" key="9">
    <source>
        <dbReference type="ARBA" id="ARBA00023136"/>
    </source>
</evidence>
<keyword evidence="6" id="KW-0999">Mitochondrion inner membrane</keyword>
<evidence type="ECO:0000256" key="3">
    <source>
        <dbReference type="ARBA" id="ARBA00022448"/>
    </source>
</evidence>
<evidence type="ECO:0000256" key="5">
    <source>
        <dbReference type="ARBA" id="ARBA00022737"/>
    </source>
</evidence>
<evidence type="ECO:0000313" key="14">
    <source>
        <dbReference type="Proteomes" id="UP000800092"/>
    </source>
</evidence>
<dbReference type="SUPFAM" id="SSF103506">
    <property type="entry name" value="Mitochondrial carrier"/>
    <property type="match status" value="1"/>
</dbReference>
<keyword evidence="8" id="KW-0496">Mitochondrion</keyword>
<keyword evidence="5" id="KW-0677">Repeat</keyword>
<evidence type="ECO:0000256" key="10">
    <source>
        <dbReference type="PROSITE-ProRule" id="PRU00282"/>
    </source>
</evidence>
<dbReference type="GO" id="GO:0022857">
    <property type="term" value="F:transmembrane transporter activity"/>
    <property type="evidence" value="ECO:0007669"/>
    <property type="project" value="TreeGrafter"/>
</dbReference>
<evidence type="ECO:0000256" key="12">
    <source>
        <dbReference type="SAM" id="MobiDB-lite"/>
    </source>
</evidence>
<dbReference type="GO" id="GO:0031966">
    <property type="term" value="C:mitochondrial membrane"/>
    <property type="evidence" value="ECO:0007669"/>
    <property type="project" value="UniProtKB-SubCell"/>
</dbReference>
<dbReference type="EMBL" id="ML991793">
    <property type="protein sequence ID" value="KAF2235131.1"/>
    <property type="molecule type" value="Genomic_DNA"/>
</dbReference>
<sequence>MPEDKKNGKGDASSGASPDPNSKHPFASMEYQLNTASKRWLKKYRTEFSASSASLLSTLIAYPLDSIKSRMQAYNFKTSWTCARHTYNTEGVHGFWRGTLAPLASVTLVRTVSFSIYQRAKYSIDEWMYLASGTSPLEIANTRGALPTLSTMTCFGISGAAAGAAVTAIACPFELTKLSAQFSVLMANNKGSMSEPTARPNHLPQHGTLKTAMNLVKQRGPKGLYHGFQLHLLRDTTGTAIYFMSYESCKQLLANARGNSPTAPGAVALAGGFCGIASWACIYPLDVAKTKYQRNCLNAEEGQRPKMPTIHFFRRRMYRGLSVSMTRSAVINAVFFSVFEASKKRINNLEVDDL</sequence>
<evidence type="ECO:0000256" key="4">
    <source>
        <dbReference type="ARBA" id="ARBA00022692"/>
    </source>
</evidence>
<dbReference type="Gene3D" id="1.50.40.10">
    <property type="entry name" value="Mitochondrial carrier domain"/>
    <property type="match status" value="2"/>
</dbReference>
<evidence type="ECO:0000256" key="11">
    <source>
        <dbReference type="RuleBase" id="RU000488"/>
    </source>
</evidence>
<evidence type="ECO:0000256" key="2">
    <source>
        <dbReference type="ARBA" id="ARBA00006375"/>
    </source>
</evidence>
<keyword evidence="3 11" id="KW-0813">Transport</keyword>
<dbReference type="Pfam" id="PF00153">
    <property type="entry name" value="Mito_carr"/>
    <property type="match status" value="3"/>
</dbReference>
<dbReference type="PANTHER" id="PTHR45624:SF9">
    <property type="entry name" value="CARRIER PROTEIN, PUTATIVE (AFU_ORTHOLOGUE AFUA_4G06390)-RELATED"/>
    <property type="match status" value="1"/>
</dbReference>
<evidence type="ECO:0000256" key="7">
    <source>
        <dbReference type="ARBA" id="ARBA00022989"/>
    </source>
</evidence>
<dbReference type="PANTHER" id="PTHR45624">
    <property type="entry name" value="MITOCHONDRIAL BASIC AMINO ACIDS TRANSPORTER-RELATED"/>
    <property type="match status" value="1"/>
</dbReference>
<comment type="subcellular location">
    <subcellularLocation>
        <location evidence="1">Mitochondrion membrane</location>
        <topology evidence="1">Multi-pass membrane protein</topology>
    </subcellularLocation>
</comment>
<evidence type="ECO:0000256" key="1">
    <source>
        <dbReference type="ARBA" id="ARBA00004225"/>
    </source>
</evidence>
<dbReference type="AlphaFoldDB" id="A0A6A6HBB4"/>
<evidence type="ECO:0000256" key="6">
    <source>
        <dbReference type="ARBA" id="ARBA00022792"/>
    </source>
</evidence>
<reference evidence="13" key="1">
    <citation type="journal article" date="2020" name="Stud. Mycol.">
        <title>101 Dothideomycetes genomes: a test case for predicting lifestyles and emergence of pathogens.</title>
        <authorList>
            <person name="Haridas S."/>
            <person name="Albert R."/>
            <person name="Binder M."/>
            <person name="Bloem J."/>
            <person name="Labutti K."/>
            <person name="Salamov A."/>
            <person name="Andreopoulos B."/>
            <person name="Baker S."/>
            <person name="Barry K."/>
            <person name="Bills G."/>
            <person name="Bluhm B."/>
            <person name="Cannon C."/>
            <person name="Castanera R."/>
            <person name="Culley D."/>
            <person name="Daum C."/>
            <person name="Ezra D."/>
            <person name="Gonzalez J."/>
            <person name="Henrissat B."/>
            <person name="Kuo A."/>
            <person name="Liang C."/>
            <person name="Lipzen A."/>
            <person name="Lutzoni F."/>
            <person name="Magnuson J."/>
            <person name="Mondo S."/>
            <person name="Nolan M."/>
            <person name="Ohm R."/>
            <person name="Pangilinan J."/>
            <person name="Park H.-J."/>
            <person name="Ramirez L."/>
            <person name="Alfaro M."/>
            <person name="Sun H."/>
            <person name="Tritt A."/>
            <person name="Yoshinaga Y."/>
            <person name="Zwiers L.-H."/>
            <person name="Turgeon B."/>
            <person name="Goodwin S."/>
            <person name="Spatafora J."/>
            <person name="Crous P."/>
            <person name="Grigoriev I."/>
        </authorList>
    </citation>
    <scope>NUCLEOTIDE SEQUENCE</scope>
    <source>
        <strain evidence="13">Tuck. ex Michener</strain>
    </source>
</reference>
<keyword evidence="9 10" id="KW-0472">Membrane</keyword>
<evidence type="ECO:0000313" key="13">
    <source>
        <dbReference type="EMBL" id="KAF2235131.1"/>
    </source>
</evidence>
<feature type="repeat" description="Solcar" evidence="10">
    <location>
        <begin position="262"/>
        <end position="345"/>
    </location>
</feature>
<organism evidence="13 14">
    <name type="scientific">Viridothelium virens</name>
    <name type="common">Speckled blister lichen</name>
    <name type="synonym">Trypethelium virens</name>
    <dbReference type="NCBI Taxonomy" id="1048519"/>
    <lineage>
        <taxon>Eukaryota</taxon>
        <taxon>Fungi</taxon>
        <taxon>Dikarya</taxon>
        <taxon>Ascomycota</taxon>
        <taxon>Pezizomycotina</taxon>
        <taxon>Dothideomycetes</taxon>
        <taxon>Dothideomycetes incertae sedis</taxon>
        <taxon>Trypetheliales</taxon>
        <taxon>Trypetheliaceae</taxon>
        <taxon>Viridothelium</taxon>
    </lineage>
</organism>
<feature type="repeat" description="Solcar" evidence="10">
    <location>
        <begin position="41"/>
        <end position="123"/>
    </location>
</feature>
<dbReference type="Proteomes" id="UP000800092">
    <property type="component" value="Unassembled WGS sequence"/>
</dbReference>
<feature type="repeat" description="Solcar" evidence="10">
    <location>
        <begin position="150"/>
        <end position="252"/>
    </location>
</feature>
<gene>
    <name evidence="13" type="ORF">EV356DRAFT_500714</name>
</gene>
<dbReference type="InterPro" id="IPR050567">
    <property type="entry name" value="Mitochondrial_Carrier"/>
</dbReference>